<dbReference type="EMBL" id="CAOQHR010000004">
    <property type="protein sequence ID" value="CAI6334227.1"/>
    <property type="molecule type" value="Genomic_DNA"/>
</dbReference>
<dbReference type="InterPro" id="IPR010730">
    <property type="entry name" value="HET"/>
</dbReference>
<dbReference type="PANTHER" id="PTHR33112:SF16">
    <property type="entry name" value="HETEROKARYON INCOMPATIBILITY DOMAIN-CONTAINING PROTEIN"/>
    <property type="match status" value="1"/>
</dbReference>
<feature type="region of interest" description="Disordered" evidence="1">
    <location>
        <begin position="244"/>
        <end position="263"/>
    </location>
</feature>
<sequence>MRSCMYPSEPCPTSYSATAFVFSFYKTLISGLFLLWCSARKRLLASSSPSPVLHSRSSETTMSDIADRMRNPVSSLTPGRTIDRRPSSPHASSQLELDETGLCYKCRNIHFKPPELCSPALPLESLLSNPFRERLFHVHSVSKADLESTKEIGCRLCVKLHFNVEHPENYFYKSYMDSPNVVPGLIVLRVKLTHFPDDSLPPFEILSFSLLELESTYFNVVNGTLMSKIELFAPLTCTEAPQPQISTKSGLGSNRTAPKTTDPTTVASIADTHTASSASVDLAAVWLNRCVEQHFCGTAENRGYPLPTRVINVSDPLHPVLENGGARFLDYVTLSYMWGVTKRYTTKKENLDSQYARIPLELLPRTFRDAITFTHHLGLSYLWIDALCVVQDDVSDLGREIGKMGDIFRNSALTLYVRHGEHADSGLGTQRNAYVVKPCKLDFRITFSDGHSTQTSAFANFAPHQNINEHHHPLEYRGWALQEKVLSKRSVIFGPDQLRWRCQAHTASEAQPDHDDSSQETDSYLKLDVLEGKKVELSIKVERQEVLKAWLGLIRDYCQRSLTYRTDVLMALAGIASTVAKAHNLHYCNGFWVEDLQKSLLWRVDELDGLPGASSDESANPTLSELPSWTCLSRMPAKISFHWDNGGQHRAILYNIKHVAHSPTHTLFAEPLQGVEIPNSLPDIYQNVIRTHLTVEGYLQDVKIGKGTYDSWCVYNANEAVTLGFLSPDYDIVADPPEGAVCLLSIIHYPSIGVQLVVKMLCLLPTGNGPNEYRRFGMVHQKISTSEPGFEFGSMDSDLGDECDILPSNWRDERRRETITLV</sequence>
<evidence type="ECO:0000259" key="3">
    <source>
        <dbReference type="Pfam" id="PF06985"/>
    </source>
</evidence>
<reference evidence="4" key="1">
    <citation type="submission" date="2023-01" db="EMBL/GenBank/DDBJ databases">
        <authorList>
            <person name="Van Ghelder C."/>
            <person name="Rancurel C."/>
        </authorList>
    </citation>
    <scope>NUCLEOTIDE SEQUENCE</scope>
    <source>
        <strain evidence="4">CNCM I-4278</strain>
    </source>
</reference>
<feature type="domain" description="Heterokaryon incompatibility" evidence="3">
    <location>
        <begin position="331"/>
        <end position="483"/>
    </location>
</feature>
<feature type="transmembrane region" description="Helical" evidence="2">
    <location>
        <begin position="15"/>
        <end position="37"/>
    </location>
</feature>
<evidence type="ECO:0000256" key="2">
    <source>
        <dbReference type="SAM" id="Phobius"/>
    </source>
</evidence>
<organism evidence="4 5">
    <name type="scientific">Periconia digitata</name>
    <dbReference type="NCBI Taxonomy" id="1303443"/>
    <lineage>
        <taxon>Eukaryota</taxon>
        <taxon>Fungi</taxon>
        <taxon>Dikarya</taxon>
        <taxon>Ascomycota</taxon>
        <taxon>Pezizomycotina</taxon>
        <taxon>Dothideomycetes</taxon>
        <taxon>Pleosporomycetidae</taxon>
        <taxon>Pleosporales</taxon>
        <taxon>Massarineae</taxon>
        <taxon>Periconiaceae</taxon>
        <taxon>Periconia</taxon>
    </lineage>
</organism>
<proteinExistence type="predicted"/>
<protein>
    <recommendedName>
        <fullName evidence="3">Heterokaryon incompatibility domain-containing protein</fullName>
    </recommendedName>
</protein>
<feature type="region of interest" description="Disordered" evidence="1">
    <location>
        <begin position="48"/>
        <end position="94"/>
    </location>
</feature>
<keyword evidence="5" id="KW-1185">Reference proteome</keyword>
<dbReference type="Proteomes" id="UP001152607">
    <property type="component" value="Unassembled WGS sequence"/>
</dbReference>
<comment type="caution">
    <text evidence="4">The sequence shown here is derived from an EMBL/GenBank/DDBJ whole genome shotgun (WGS) entry which is preliminary data.</text>
</comment>
<evidence type="ECO:0000313" key="5">
    <source>
        <dbReference type="Proteomes" id="UP001152607"/>
    </source>
</evidence>
<dbReference type="PANTHER" id="PTHR33112">
    <property type="entry name" value="DOMAIN PROTEIN, PUTATIVE-RELATED"/>
    <property type="match status" value="1"/>
</dbReference>
<evidence type="ECO:0000313" key="4">
    <source>
        <dbReference type="EMBL" id="CAI6334227.1"/>
    </source>
</evidence>
<dbReference type="Pfam" id="PF06985">
    <property type="entry name" value="HET"/>
    <property type="match status" value="1"/>
</dbReference>
<keyword evidence="2" id="KW-1133">Transmembrane helix</keyword>
<keyword evidence="2" id="KW-0472">Membrane</keyword>
<evidence type="ECO:0000256" key="1">
    <source>
        <dbReference type="SAM" id="MobiDB-lite"/>
    </source>
</evidence>
<accession>A0A9W4UFU6</accession>
<dbReference type="AlphaFoldDB" id="A0A9W4UFU6"/>
<gene>
    <name evidence="4" type="ORF">PDIGIT_LOCUS7281</name>
</gene>
<keyword evidence="2" id="KW-0812">Transmembrane</keyword>
<dbReference type="OrthoDB" id="2958217at2759"/>
<name>A0A9W4UFU6_9PLEO</name>